<dbReference type="Proteomes" id="UP000078512">
    <property type="component" value="Unassembled WGS sequence"/>
</dbReference>
<dbReference type="InterPro" id="IPR018228">
    <property type="entry name" value="DNase_TatD-rel_CS"/>
</dbReference>
<dbReference type="OrthoDB" id="6079689at2759"/>
<sequence length="318" mass="36289">MTPRMMDVGINLTDSMFRGVYRGTRHHADDLAQVLRRSRNAGVDRLIVTAGTLKMCRQALDLVRDDDSMFVTIGCHPRNAADFDKFRGGPDAYVKAQKAFLLDPANKTKIVAIGECGLDYDRLFFCPKETQLKHFHRHFELAEMTGLPMFLHDRNTGGDFAKIITENRSRFKDGVVHSFTGTQEELKTYIDLGLYISLNGCSLKTEENLKAAAQVPLDRLMIETDGPWCEIRPTHASFKHLKMTKEQQDMYKPRAIHKERFEFGNMVKGRNEPCTIGQVLLVLSELYGMDPDELAEICYQNSLRVFFPEELAESEEKV</sequence>
<dbReference type="PANTHER" id="PTHR10060:SF15">
    <property type="entry name" value="DEOXYRIBONUCLEASE TATDN1"/>
    <property type="match status" value="1"/>
</dbReference>
<proteinExistence type="inferred from homology"/>
<dbReference type="GO" id="GO:0046872">
    <property type="term" value="F:metal ion binding"/>
    <property type="evidence" value="ECO:0007669"/>
    <property type="project" value="UniProtKB-KW"/>
</dbReference>
<dbReference type="EMBL" id="KV442034">
    <property type="protein sequence ID" value="OAQ30579.1"/>
    <property type="molecule type" value="Genomic_DNA"/>
</dbReference>
<evidence type="ECO:0000256" key="4">
    <source>
        <dbReference type="ARBA" id="ARBA00022801"/>
    </source>
</evidence>
<dbReference type="Pfam" id="PF01026">
    <property type="entry name" value="TatD_DNase"/>
    <property type="match status" value="1"/>
</dbReference>
<feature type="binding site" evidence="5">
    <location>
        <position position="225"/>
    </location>
    <ligand>
        <name>a divalent metal cation</name>
        <dbReference type="ChEBI" id="CHEBI:60240"/>
        <label>1</label>
    </ligand>
</feature>
<dbReference type="PIRSF" id="PIRSF005902">
    <property type="entry name" value="DNase_TatD"/>
    <property type="match status" value="1"/>
</dbReference>
<keyword evidence="4" id="KW-0378">Hydrolase</keyword>
<feature type="binding site" evidence="5">
    <location>
        <position position="115"/>
    </location>
    <ligand>
        <name>a divalent metal cation</name>
        <dbReference type="ChEBI" id="CHEBI:60240"/>
        <label>1</label>
    </ligand>
</feature>
<evidence type="ECO:0000256" key="1">
    <source>
        <dbReference type="ARBA" id="ARBA00009275"/>
    </source>
</evidence>
<dbReference type="GO" id="GO:0008296">
    <property type="term" value="F:3'-5'-DNA exonuclease activity"/>
    <property type="evidence" value="ECO:0007669"/>
    <property type="project" value="TreeGrafter"/>
</dbReference>
<comment type="similarity">
    <text evidence="1">Belongs to the metallo-dependent hydrolases superfamily. TatD-type hydrolase family.</text>
</comment>
<dbReference type="PANTHER" id="PTHR10060">
    <property type="entry name" value="TATD FAMILY DEOXYRIBONUCLEASE"/>
    <property type="match status" value="1"/>
</dbReference>
<dbReference type="STRING" id="1314771.A0A197K288"/>
<protein>
    <submittedName>
        <fullName evidence="6">Mg-dependent DNase</fullName>
    </submittedName>
</protein>
<reference evidence="6 7" key="1">
    <citation type="submission" date="2016-05" db="EMBL/GenBank/DDBJ databases">
        <title>Genome sequencing reveals origins of a unique bacterial endosymbiosis in the earliest lineages of terrestrial Fungi.</title>
        <authorList>
            <consortium name="DOE Joint Genome Institute"/>
            <person name="Uehling J."/>
            <person name="Gryganskyi A."/>
            <person name="Hameed K."/>
            <person name="Tschaplinski T."/>
            <person name="Misztal P."/>
            <person name="Wu S."/>
            <person name="Desiro A."/>
            <person name="Vande Pol N."/>
            <person name="Du Z.-Y."/>
            <person name="Zienkiewicz A."/>
            <person name="Zienkiewicz K."/>
            <person name="Morin E."/>
            <person name="Tisserant E."/>
            <person name="Splivallo R."/>
            <person name="Hainaut M."/>
            <person name="Henrissat B."/>
            <person name="Ohm R."/>
            <person name="Kuo A."/>
            <person name="Yan J."/>
            <person name="Lipzen A."/>
            <person name="Nolan M."/>
            <person name="Labutti K."/>
            <person name="Barry K."/>
            <person name="Goldstein A."/>
            <person name="Labbe J."/>
            <person name="Schadt C."/>
            <person name="Tuskan G."/>
            <person name="Grigoriev I."/>
            <person name="Martin F."/>
            <person name="Vilgalys R."/>
            <person name="Bonito G."/>
        </authorList>
    </citation>
    <scope>NUCLEOTIDE SEQUENCE [LARGE SCALE GENOMIC DNA]</scope>
    <source>
        <strain evidence="6 7">AG-77</strain>
    </source>
</reference>
<organism evidence="6 7">
    <name type="scientific">Linnemannia elongata AG-77</name>
    <dbReference type="NCBI Taxonomy" id="1314771"/>
    <lineage>
        <taxon>Eukaryota</taxon>
        <taxon>Fungi</taxon>
        <taxon>Fungi incertae sedis</taxon>
        <taxon>Mucoromycota</taxon>
        <taxon>Mortierellomycotina</taxon>
        <taxon>Mortierellomycetes</taxon>
        <taxon>Mortierellales</taxon>
        <taxon>Mortierellaceae</taxon>
        <taxon>Linnemannia</taxon>
    </lineage>
</organism>
<dbReference type="PROSITE" id="PS01091">
    <property type="entry name" value="TATD_3"/>
    <property type="match status" value="1"/>
</dbReference>
<dbReference type="InterPro" id="IPR050891">
    <property type="entry name" value="TatD-type_Hydrolase"/>
</dbReference>
<name>A0A197K288_9FUNG</name>
<evidence type="ECO:0000256" key="2">
    <source>
        <dbReference type="ARBA" id="ARBA00022722"/>
    </source>
</evidence>
<accession>A0A197K288</accession>
<dbReference type="SUPFAM" id="SSF51556">
    <property type="entry name" value="Metallo-dependent hydrolases"/>
    <property type="match status" value="1"/>
</dbReference>
<dbReference type="Gene3D" id="3.20.20.140">
    <property type="entry name" value="Metal-dependent hydrolases"/>
    <property type="match status" value="1"/>
</dbReference>
<feature type="binding site" evidence="5">
    <location>
        <position position="152"/>
    </location>
    <ligand>
        <name>a divalent metal cation</name>
        <dbReference type="ChEBI" id="CHEBI:60240"/>
        <label>2</label>
    </ligand>
</feature>
<keyword evidence="7" id="KW-1185">Reference proteome</keyword>
<evidence type="ECO:0000313" key="7">
    <source>
        <dbReference type="Proteomes" id="UP000078512"/>
    </source>
</evidence>
<keyword evidence="3 5" id="KW-0479">Metal-binding</keyword>
<dbReference type="GO" id="GO:0005829">
    <property type="term" value="C:cytosol"/>
    <property type="evidence" value="ECO:0007669"/>
    <property type="project" value="TreeGrafter"/>
</dbReference>
<dbReference type="InterPro" id="IPR001130">
    <property type="entry name" value="TatD-like"/>
</dbReference>
<evidence type="ECO:0000256" key="3">
    <source>
        <dbReference type="ARBA" id="ARBA00022723"/>
    </source>
</evidence>
<evidence type="ECO:0000256" key="5">
    <source>
        <dbReference type="PIRSR" id="PIRSR005902-1"/>
    </source>
</evidence>
<feature type="binding site" evidence="5">
    <location>
        <position position="177"/>
    </location>
    <ligand>
        <name>a divalent metal cation</name>
        <dbReference type="ChEBI" id="CHEBI:60240"/>
        <label>2</label>
    </ligand>
</feature>
<gene>
    <name evidence="6" type="ORF">K457DRAFT_18092</name>
</gene>
<keyword evidence="2" id="KW-0540">Nuclease</keyword>
<dbReference type="CDD" id="cd01310">
    <property type="entry name" value="TatD_DNAse"/>
    <property type="match status" value="1"/>
</dbReference>
<dbReference type="InterPro" id="IPR032466">
    <property type="entry name" value="Metal_Hydrolase"/>
</dbReference>
<evidence type="ECO:0000313" key="6">
    <source>
        <dbReference type="EMBL" id="OAQ30579.1"/>
    </source>
</evidence>
<dbReference type="AlphaFoldDB" id="A0A197K288"/>